<dbReference type="EMBL" id="JANPWB010000008">
    <property type="protein sequence ID" value="KAJ1164191.1"/>
    <property type="molecule type" value="Genomic_DNA"/>
</dbReference>
<dbReference type="AlphaFoldDB" id="A0AAV7SJC9"/>
<keyword evidence="2" id="KW-1185">Reference proteome</keyword>
<gene>
    <name evidence="1" type="ORF">NDU88_004636</name>
</gene>
<sequence>ESLGIKINQFRILRSLRRKEQIDLQCSSILPKKNKKLAAQYNIQENTEKWVCHQFKN</sequence>
<evidence type="ECO:0000313" key="2">
    <source>
        <dbReference type="Proteomes" id="UP001066276"/>
    </source>
</evidence>
<accession>A0AAV7SJC9</accession>
<feature type="non-terminal residue" evidence="1">
    <location>
        <position position="57"/>
    </location>
</feature>
<feature type="non-terminal residue" evidence="1">
    <location>
        <position position="1"/>
    </location>
</feature>
<reference evidence="1" key="1">
    <citation type="journal article" date="2022" name="bioRxiv">
        <title>Sequencing and chromosome-scale assembly of the giantPleurodeles waltlgenome.</title>
        <authorList>
            <person name="Brown T."/>
            <person name="Elewa A."/>
            <person name="Iarovenko S."/>
            <person name="Subramanian E."/>
            <person name="Araus A.J."/>
            <person name="Petzold A."/>
            <person name="Susuki M."/>
            <person name="Suzuki K.-i.T."/>
            <person name="Hayashi T."/>
            <person name="Toyoda A."/>
            <person name="Oliveira C."/>
            <person name="Osipova E."/>
            <person name="Leigh N.D."/>
            <person name="Simon A."/>
            <person name="Yun M.H."/>
        </authorList>
    </citation>
    <scope>NUCLEOTIDE SEQUENCE</scope>
    <source>
        <strain evidence="1">20211129_DDA</strain>
        <tissue evidence="1">Liver</tissue>
    </source>
</reference>
<comment type="caution">
    <text evidence="1">The sequence shown here is derived from an EMBL/GenBank/DDBJ whole genome shotgun (WGS) entry which is preliminary data.</text>
</comment>
<proteinExistence type="predicted"/>
<name>A0AAV7SJC9_PLEWA</name>
<evidence type="ECO:0000313" key="1">
    <source>
        <dbReference type="EMBL" id="KAJ1164191.1"/>
    </source>
</evidence>
<dbReference type="Proteomes" id="UP001066276">
    <property type="component" value="Chromosome 4_2"/>
</dbReference>
<protein>
    <submittedName>
        <fullName evidence="1">Uncharacterized protein</fullName>
    </submittedName>
</protein>
<organism evidence="1 2">
    <name type="scientific">Pleurodeles waltl</name>
    <name type="common">Iberian ribbed newt</name>
    <dbReference type="NCBI Taxonomy" id="8319"/>
    <lineage>
        <taxon>Eukaryota</taxon>
        <taxon>Metazoa</taxon>
        <taxon>Chordata</taxon>
        <taxon>Craniata</taxon>
        <taxon>Vertebrata</taxon>
        <taxon>Euteleostomi</taxon>
        <taxon>Amphibia</taxon>
        <taxon>Batrachia</taxon>
        <taxon>Caudata</taxon>
        <taxon>Salamandroidea</taxon>
        <taxon>Salamandridae</taxon>
        <taxon>Pleurodelinae</taxon>
        <taxon>Pleurodeles</taxon>
    </lineage>
</organism>